<feature type="region of interest" description="Disordered" evidence="1">
    <location>
        <begin position="26"/>
        <end position="55"/>
    </location>
</feature>
<dbReference type="InterPro" id="IPR006912">
    <property type="entry name" value="Harbinger_derived_prot"/>
</dbReference>
<name>A0AA38TTQ5_9ASTR</name>
<comment type="caution">
    <text evidence="2">The sequence shown here is derived from an EMBL/GenBank/DDBJ whole genome shotgun (WGS) entry which is preliminary data.</text>
</comment>
<gene>
    <name evidence="2" type="ORF">OSB04_006561</name>
</gene>
<evidence type="ECO:0008006" key="4">
    <source>
        <dbReference type="Google" id="ProtNLM"/>
    </source>
</evidence>
<evidence type="ECO:0000313" key="3">
    <source>
        <dbReference type="Proteomes" id="UP001172457"/>
    </source>
</evidence>
<dbReference type="EMBL" id="JARYMX010000002">
    <property type="protein sequence ID" value="KAJ9561401.1"/>
    <property type="molecule type" value="Genomic_DNA"/>
</dbReference>
<accession>A0AA38TTQ5</accession>
<organism evidence="2 3">
    <name type="scientific">Centaurea solstitialis</name>
    <name type="common">yellow star-thistle</name>
    <dbReference type="NCBI Taxonomy" id="347529"/>
    <lineage>
        <taxon>Eukaryota</taxon>
        <taxon>Viridiplantae</taxon>
        <taxon>Streptophyta</taxon>
        <taxon>Embryophyta</taxon>
        <taxon>Tracheophyta</taxon>
        <taxon>Spermatophyta</taxon>
        <taxon>Magnoliopsida</taxon>
        <taxon>eudicotyledons</taxon>
        <taxon>Gunneridae</taxon>
        <taxon>Pentapetalae</taxon>
        <taxon>asterids</taxon>
        <taxon>campanulids</taxon>
        <taxon>Asterales</taxon>
        <taxon>Asteraceae</taxon>
        <taxon>Carduoideae</taxon>
        <taxon>Cardueae</taxon>
        <taxon>Centaureinae</taxon>
        <taxon>Centaurea</taxon>
    </lineage>
</organism>
<dbReference type="Pfam" id="PF04827">
    <property type="entry name" value="Plant_tran"/>
    <property type="match status" value="1"/>
</dbReference>
<evidence type="ECO:0000313" key="2">
    <source>
        <dbReference type="EMBL" id="KAJ9561401.1"/>
    </source>
</evidence>
<protein>
    <recommendedName>
        <fullName evidence="4">DDE Tnp4 domain-containing protein</fullName>
    </recommendedName>
</protein>
<reference evidence="2" key="1">
    <citation type="submission" date="2023-03" db="EMBL/GenBank/DDBJ databases">
        <title>Chromosome-scale reference genome and RAD-based genetic map of yellow starthistle (Centaurea solstitialis) reveal putative structural variation and QTLs associated with invader traits.</title>
        <authorList>
            <person name="Reatini B."/>
            <person name="Cang F.A."/>
            <person name="Jiang Q."/>
            <person name="Mckibben M.T.W."/>
            <person name="Barker M.S."/>
            <person name="Rieseberg L.H."/>
            <person name="Dlugosch K.M."/>
        </authorList>
    </citation>
    <scope>NUCLEOTIDE SEQUENCE</scope>
    <source>
        <strain evidence="2">CAN-66</strain>
        <tissue evidence="2">Leaf</tissue>
    </source>
</reference>
<dbReference type="AlphaFoldDB" id="A0AA38TTQ5"/>
<evidence type="ECO:0000256" key="1">
    <source>
        <dbReference type="SAM" id="MobiDB-lite"/>
    </source>
</evidence>
<keyword evidence="3" id="KW-1185">Reference proteome</keyword>
<dbReference type="Proteomes" id="UP001172457">
    <property type="component" value="Chromosome 2"/>
</dbReference>
<proteinExistence type="predicted"/>
<sequence>MKLEDGGGGERGRGGDDSCCCWVDGGEATAGSGEREGRRRREGRSATATGKAGESKHTLRNVIERAYGVLKARFPILKQMASYPFPKQIEVVVACFVIHNFIRRCNIQDQLFMEYDENAMFTVKEEHGEDIEEEIIEVQWGSSQDNGYMANLRDQIATHLFSND</sequence>